<dbReference type="PROSITE" id="PS51186">
    <property type="entry name" value="GNAT"/>
    <property type="match status" value="1"/>
</dbReference>
<keyword evidence="1 4" id="KW-0808">Transferase</keyword>
<dbReference type="PANTHER" id="PTHR43877:SF2">
    <property type="entry name" value="AMINOALKYLPHOSPHONATE N-ACETYLTRANSFERASE-RELATED"/>
    <property type="match status" value="1"/>
</dbReference>
<feature type="domain" description="N-acetyltransferase" evidence="3">
    <location>
        <begin position="5"/>
        <end position="168"/>
    </location>
</feature>
<comment type="caution">
    <text evidence="4">The sequence shown here is derived from an EMBL/GenBank/DDBJ whole genome shotgun (WGS) entry which is preliminary data.</text>
</comment>
<protein>
    <submittedName>
        <fullName evidence="4">GNAT superfamily N-acetyltransferase</fullName>
    </submittedName>
</protein>
<evidence type="ECO:0000256" key="2">
    <source>
        <dbReference type="ARBA" id="ARBA00023315"/>
    </source>
</evidence>
<dbReference type="EMBL" id="JAASQV010000001">
    <property type="protein sequence ID" value="NIJ64712.1"/>
    <property type="molecule type" value="Genomic_DNA"/>
</dbReference>
<gene>
    <name evidence="4" type="ORF">FHR20_001643</name>
</gene>
<organism evidence="4 5">
    <name type="scientific">Sphingomonas leidyi</name>
    <dbReference type="NCBI Taxonomy" id="68569"/>
    <lineage>
        <taxon>Bacteria</taxon>
        <taxon>Pseudomonadati</taxon>
        <taxon>Pseudomonadota</taxon>
        <taxon>Alphaproteobacteria</taxon>
        <taxon>Sphingomonadales</taxon>
        <taxon>Sphingomonadaceae</taxon>
        <taxon>Sphingomonas</taxon>
    </lineage>
</organism>
<sequence length="170" mass="18561">MPDKLTIRLATRDDLPALHPVIERAYRGDAARGGWTHEADLITEGSRTELATLEAILADPAQRLLVALGENGPIGCVQVTDKGDRLAYLGLLCVDPLLQAGGLGKRLVAAAEDCAREAFGTVRMEMTVIDTRTELIAYYVRRGYANSGEKRDFVIPLDPPLFMDVLVKDL</sequence>
<dbReference type="Gene3D" id="3.40.630.30">
    <property type="match status" value="1"/>
</dbReference>
<dbReference type="RefSeq" id="WP_167299039.1">
    <property type="nucleotide sequence ID" value="NZ_JAASQV010000001.1"/>
</dbReference>
<accession>A0A7X5UZZ0</accession>
<evidence type="ECO:0000313" key="4">
    <source>
        <dbReference type="EMBL" id="NIJ64712.1"/>
    </source>
</evidence>
<dbReference type="InterPro" id="IPR000182">
    <property type="entry name" value="GNAT_dom"/>
</dbReference>
<dbReference type="Pfam" id="PF00583">
    <property type="entry name" value="Acetyltransf_1"/>
    <property type="match status" value="1"/>
</dbReference>
<proteinExistence type="predicted"/>
<keyword evidence="5" id="KW-1185">Reference proteome</keyword>
<dbReference type="InterPro" id="IPR050832">
    <property type="entry name" value="Bact_Acetyltransf"/>
</dbReference>
<keyword evidence="2" id="KW-0012">Acyltransferase</keyword>
<dbReference type="GO" id="GO:0016747">
    <property type="term" value="F:acyltransferase activity, transferring groups other than amino-acyl groups"/>
    <property type="evidence" value="ECO:0007669"/>
    <property type="project" value="InterPro"/>
</dbReference>
<evidence type="ECO:0000256" key="1">
    <source>
        <dbReference type="ARBA" id="ARBA00022679"/>
    </source>
</evidence>
<dbReference type="InterPro" id="IPR016181">
    <property type="entry name" value="Acyl_CoA_acyltransferase"/>
</dbReference>
<reference evidence="4 5" key="1">
    <citation type="submission" date="2020-03" db="EMBL/GenBank/DDBJ databases">
        <title>Genomic Encyclopedia of Type Strains, Phase IV (KMG-IV): sequencing the most valuable type-strain genomes for metagenomic binning, comparative biology and taxonomic classification.</title>
        <authorList>
            <person name="Goeker M."/>
        </authorList>
    </citation>
    <scope>NUCLEOTIDE SEQUENCE [LARGE SCALE GENOMIC DNA]</scope>
    <source>
        <strain evidence="4 5">DSM 4733</strain>
    </source>
</reference>
<dbReference type="SUPFAM" id="SSF55729">
    <property type="entry name" value="Acyl-CoA N-acyltransferases (Nat)"/>
    <property type="match status" value="1"/>
</dbReference>
<evidence type="ECO:0000313" key="5">
    <source>
        <dbReference type="Proteomes" id="UP000564677"/>
    </source>
</evidence>
<dbReference type="AlphaFoldDB" id="A0A7X5UZZ0"/>
<name>A0A7X5UZZ0_9SPHN</name>
<evidence type="ECO:0000259" key="3">
    <source>
        <dbReference type="PROSITE" id="PS51186"/>
    </source>
</evidence>
<dbReference type="CDD" id="cd04301">
    <property type="entry name" value="NAT_SF"/>
    <property type="match status" value="1"/>
</dbReference>
<dbReference type="Proteomes" id="UP000564677">
    <property type="component" value="Unassembled WGS sequence"/>
</dbReference>
<dbReference type="PANTHER" id="PTHR43877">
    <property type="entry name" value="AMINOALKYLPHOSPHONATE N-ACETYLTRANSFERASE-RELATED-RELATED"/>
    <property type="match status" value="1"/>
</dbReference>